<organism evidence="2 3">
    <name type="scientific">Microbacterium lacus</name>
    <dbReference type="NCBI Taxonomy" id="415217"/>
    <lineage>
        <taxon>Bacteria</taxon>
        <taxon>Bacillati</taxon>
        <taxon>Actinomycetota</taxon>
        <taxon>Actinomycetes</taxon>
        <taxon>Micrococcales</taxon>
        <taxon>Microbacteriaceae</taxon>
        <taxon>Microbacterium</taxon>
    </lineage>
</organism>
<keyword evidence="3" id="KW-1185">Reference proteome</keyword>
<dbReference type="SUPFAM" id="SSF53756">
    <property type="entry name" value="UDP-Glycosyltransferase/glycogen phosphorylase"/>
    <property type="match status" value="1"/>
</dbReference>
<evidence type="ECO:0000313" key="3">
    <source>
        <dbReference type="Proteomes" id="UP001500596"/>
    </source>
</evidence>
<name>A0ABN2G704_9MICO</name>
<protein>
    <submittedName>
        <fullName evidence="2">Glycosyltransferase</fullName>
    </submittedName>
</protein>
<gene>
    <name evidence="2" type="ORF">GCM10009807_08110</name>
</gene>
<proteinExistence type="predicted"/>
<dbReference type="InterPro" id="IPR007235">
    <property type="entry name" value="Glyco_trans_28_C"/>
</dbReference>
<sequence length="335" mass="36673">MSAHNDTRLTEGPWLDASGDLEKIVHARTPSKLLLVASTGGHLAQLVKFSRRWNLSEDSVWITFDSPQSRSLLEGRRVEYVPYVPPRGFREALVASRRASEILERERFDWAVSTGAALALGVLPAVRAKGLRSTYIESVSRVNGPSLTGKLLHASRLTGLRSQHAWANGRWKPIPSVLSHYEPVAKTRDIGGELKMFVTLGTIRPYRFDSLVDGVLGTGLASERTVWQLGVTERDDLPGSVHQQMAAEAFKEAALNADVVVTHAGVGTILELLEWGIHPVVVARKSERGEHVDNHQAQITALVQSLGVATVADSQELTAADLVRATQFSTTERRA</sequence>
<reference evidence="2 3" key="1">
    <citation type="journal article" date="2019" name="Int. J. Syst. Evol. Microbiol.">
        <title>The Global Catalogue of Microorganisms (GCM) 10K type strain sequencing project: providing services to taxonomists for standard genome sequencing and annotation.</title>
        <authorList>
            <consortium name="The Broad Institute Genomics Platform"/>
            <consortium name="The Broad Institute Genome Sequencing Center for Infectious Disease"/>
            <person name="Wu L."/>
            <person name="Ma J."/>
        </authorList>
    </citation>
    <scope>NUCLEOTIDE SEQUENCE [LARGE SCALE GENOMIC DNA]</scope>
    <source>
        <strain evidence="2 3">JCM 15575</strain>
    </source>
</reference>
<dbReference type="Proteomes" id="UP001500596">
    <property type="component" value="Unassembled WGS sequence"/>
</dbReference>
<evidence type="ECO:0000259" key="1">
    <source>
        <dbReference type="Pfam" id="PF04101"/>
    </source>
</evidence>
<comment type="caution">
    <text evidence="2">The sequence shown here is derived from an EMBL/GenBank/DDBJ whole genome shotgun (WGS) entry which is preliminary data.</text>
</comment>
<dbReference type="Gene3D" id="3.40.50.2000">
    <property type="entry name" value="Glycogen Phosphorylase B"/>
    <property type="match status" value="1"/>
</dbReference>
<accession>A0ABN2G704</accession>
<dbReference type="RefSeq" id="WP_344051872.1">
    <property type="nucleotide sequence ID" value="NZ_BAAAPK010000001.1"/>
</dbReference>
<dbReference type="Pfam" id="PF04101">
    <property type="entry name" value="Glyco_tran_28_C"/>
    <property type="match status" value="1"/>
</dbReference>
<evidence type="ECO:0000313" key="2">
    <source>
        <dbReference type="EMBL" id="GAA1666388.1"/>
    </source>
</evidence>
<dbReference type="EMBL" id="BAAAPK010000001">
    <property type="protein sequence ID" value="GAA1666388.1"/>
    <property type="molecule type" value="Genomic_DNA"/>
</dbReference>
<feature type="domain" description="Glycosyl transferase family 28 C-terminal" evidence="1">
    <location>
        <begin position="250"/>
        <end position="327"/>
    </location>
</feature>